<reference evidence="1" key="1">
    <citation type="journal article" date="2020" name="G3 (Bethesda)">
        <title>High-Quality Assemblies for Three Invasive Social Wasps from the &lt;i&gt;Vespula&lt;/i&gt; Genus.</title>
        <authorList>
            <person name="Harrop T.W.R."/>
            <person name="Guhlin J."/>
            <person name="McLaughlin G.M."/>
            <person name="Permina E."/>
            <person name="Stockwell P."/>
            <person name="Gilligan J."/>
            <person name="Le Lec M.F."/>
            <person name="Gruber M.A.M."/>
            <person name="Quinn O."/>
            <person name="Lovegrove M."/>
            <person name="Duncan E.J."/>
            <person name="Remnant E.J."/>
            <person name="Van Eeckhoven J."/>
            <person name="Graham B."/>
            <person name="Knapp R.A."/>
            <person name="Langford K.W."/>
            <person name="Kronenberg Z."/>
            <person name="Press M.O."/>
            <person name="Eacker S.M."/>
            <person name="Wilson-Rankin E.E."/>
            <person name="Purcell J."/>
            <person name="Lester P.J."/>
            <person name="Dearden P.K."/>
        </authorList>
    </citation>
    <scope>NUCLEOTIDE SEQUENCE</scope>
    <source>
        <strain evidence="1">Linc-1</strain>
    </source>
</reference>
<sequence length="182" mass="20037">MSLQSFIKMLQAPLMSILMTHVEQSPTHVEIGAVVMSRPNRHGGSREIDVEEPGETDYRPAILGFRTDLEPTASPLAWPATMRIEALSALVAAGYNEHKLPPVESIISILSSCLIRLAGVALQTLERTFTDRAKRRDDNSREIVPSPIDNCSLNHTRVSWKIPLLRAGFECQQAAGCSGCKM</sequence>
<dbReference type="AlphaFoldDB" id="A0A834K5E7"/>
<organism evidence="1 2">
    <name type="scientific">Vespula germanica</name>
    <name type="common">German yellow jacket</name>
    <name type="synonym">Paravespula germanica</name>
    <dbReference type="NCBI Taxonomy" id="30212"/>
    <lineage>
        <taxon>Eukaryota</taxon>
        <taxon>Metazoa</taxon>
        <taxon>Ecdysozoa</taxon>
        <taxon>Arthropoda</taxon>
        <taxon>Hexapoda</taxon>
        <taxon>Insecta</taxon>
        <taxon>Pterygota</taxon>
        <taxon>Neoptera</taxon>
        <taxon>Endopterygota</taxon>
        <taxon>Hymenoptera</taxon>
        <taxon>Apocrita</taxon>
        <taxon>Aculeata</taxon>
        <taxon>Vespoidea</taxon>
        <taxon>Vespidae</taxon>
        <taxon>Vespinae</taxon>
        <taxon>Vespula</taxon>
    </lineage>
</organism>
<accession>A0A834K5E7</accession>
<protein>
    <submittedName>
        <fullName evidence="1">Uncharacterized protein</fullName>
    </submittedName>
</protein>
<proteinExistence type="predicted"/>
<evidence type="ECO:0000313" key="2">
    <source>
        <dbReference type="Proteomes" id="UP000617340"/>
    </source>
</evidence>
<comment type="caution">
    <text evidence="1">The sequence shown here is derived from an EMBL/GenBank/DDBJ whole genome shotgun (WGS) entry which is preliminary data.</text>
</comment>
<evidence type="ECO:0000313" key="1">
    <source>
        <dbReference type="EMBL" id="KAF7399762.1"/>
    </source>
</evidence>
<gene>
    <name evidence="1" type="ORF">HZH68_008354</name>
</gene>
<dbReference type="Proteomes" id="UP000617340">
    <property type="component" value="Unassembled WGS sequence"/>
</dbReference>
<name>A0A834K5E7_VESGE</name>
<keyword evidence="2" id="KW-1185">Reference proteome</keyword>
<dbReference type="EMBL" id="JACSDZ010000007">
    <property type="protein sequence ID" value="KAF7399762.1"/>
    <property type="molecule type" value="Genomic_DNA"/>
</dbReference>